<dbReference type="SUPFAM" id="SSF47413">
    <property type="entry name" value="lambda repressor-like DNA-binding domains"/>
    <property type="match status" value="1"/>
</dbReference>
<dbReference type="InterPro" id="IPR001387">
    <property type="entry name" value="Cro/C1-type_HTH"/>
</dbReference>
<dbReference type="Proteomes" id="UP000284476">
    <property type="component" value="Unassembled WGS sequence"/>
</dbReference>
<dbReference type="AlphaFoldDB" id="A0A443JGB2"/>
<dbReference type="GO" id="GO:0003677">
    <property type="term" value="F:DNA binding"/>
    <property type="evidence" value="ECO:0007669"/>
    <property type="project" value="InterPro"/>
</dbReference>
<sequence length="119" mass="13159">MATTELGKELRRIRITEEERLMDMADRLGKSSAFISALERGSKNPPAGFEDTVIKAYNLLGVAAEAIRKAADRSRKAFVIEANSPLARDTASLMARRMDTLSDDELKSIFAILTKKDAK</sequence>
<comment type="caution">
    <text evidence="1">The sequence shown here is derived from an EMBL/GenBank/DDBJ whole genome shotgun (WGS) entry which is preliminary data.</text>
</comment>
<name>A0A443JGB2_9RHOB</name>
<reference evidence="1 2" key="1">
    <citation type="submission" date="2019-01" db="EMBL/GenBank/DDBJ databases">
        <title>Sinorhodobacter populi sp. nov. isolated from the symptomatic bark tissue of Populus euramericana canker.</title>
        <authorList>
            <person name="Xu G."/>
        </authorList>
    </citation>
    <scope>NUCLEOTIDE SEQUENCE [LARGE SCALE GENOMIC DNA]</scope>
    <source>
        <strain evidence="1 2">SK2B-1</strain>
    </source>
</reference>
<reference evidence="1 2" key="2">
    <citation type="submission" date="2019-01" db="EMBL/GenBank/DDBJ databases">
        <authorList>
            <person name="Li Y."/>
        </authorList>
    </citation>
    <scope>NUCLEOTIDE SEQUENCE [LARGE SCALE GENOMIC DNA]</scope>
    <source>
        <strain evidence="1 2">SK2B-1</strain>
    </source>
</reference>
<evidence type="ECO:0000313" key="1">
    <source>
        <dbReference type="EMBL" id="RWR19491.1"/>
    </source>
</evidence>
<proteinExistence type="predicted"/>
<organism evidence="1 2">
    <name type="scientific">Paenirhodobacter populi</name>
    <dbReference type="NCBI Taxonomy" id="2306993"/>
    <lineage>
        <taxon>Bacteria</taxon>
        <taxon>Pseudomonadati</taxon>
        <taxon>Pseudomonadota</taxon>
        <taxon>Alphaproteobacteria</taxon>
        <taxon>Rhodobacterales</taxon>
        <taxon>Rhodobacter group</taxon>
        <taxon>Paenirhodobacter</taxon>
    </lineage>
</organism>
<protein>
    <submittedName>
        <fullName evidence="1">XRE family transcriptional regulator</fullName>
    </submittedName>
</protein>
<dbReference type="EMBL" id="SAUZ01000015">
    <property type="protein sequence ID" value="RWR19491.1"/>
    <property type="molecule type" value="Genomic_DNA"/>
</dbReference>
<gene>
    <name evidence="1" type="ORF">D2T30_13260</name>
</gene>
<evidence type="ECO:0000313" key="2">
    <source>
        <dbReference type="Proteomes" id="UP000284476"/>
    </source>
</evidence>
<dbReference type="RefSeq" id="WP_128209247.1">
    <property type="nucleotide sequence ID" value="NZ_JBHRSO010000063.1"/>
</dbReference>
<dbReference type="Gene3D" id="1.10.260.40">
    <property type="entry name" value="lambda repressor-like DNA-binding domains"/>
    <property type="match status" value="1"/>
</dbReference>
<dbReference type="CDD" id="cd00093">
    <property type="entry name" value="HTH_XRE"/>
    <property type="match status" value="1"/>
</dbReference>
<accession>A0A443JGB2</accession>
<dbReference type="InterPro" id="IPR010982">
    <property type="entry name" value="Lambda_DNA-bd_dom_sf"/>
</dbReference>